<dbReference type="EC" id="2.1.1.228" evidence="1"/>
<dbReference type="InterPro" id="IPR056744">
    <property type="entry name" value="TRM5/TYW2-like_N"/>
</dbReference>
<protein>
    <recommendedName>
        <fullName evidence="1">tRNA (guanine(37)-N(1))-methyltransferase</fullName>
        <ecNumber evidence="1">2.1.1.228</ecNumber>
    </recommendedName>
    <alternativeName>
        <fullName evidence="7">M1G-methyltransferase</fullName>
    </alternativeName>
    <alternativeName>
        <fullName evidence="8">tRNA [GM37] methyltransferase</fullName>
    </alternativeName>
</protein>
<keyword evidence="2" id="KW-0963">Cytoplasm</keyword>
<dbReference type="InterPro" id="IPR030382">
    <property type="entry name" value="MeTrfase_TRM5/TYW2"/>
</dbReference>
<keyword evidence="3 11" id="KW-0489">Methyltransferase</keyword>
<evidence type="ECO:0000259" key="10">
    <source>
        <dbReference type="PROSITE" id="PS51684"/>
    </source>
</evidence>
<proteinExistence type="predicted"/>
<dbReference type="PANTHER" id="PTHR23245">
    <property type="entry name" value="TRNA METHYLTRANSFERASE"/>
    <property type="match status" value="1"/>
</dbReference>
<evidence type="ECO:0000256" key="7">
    <source>
        <dbReference type="ARBA" id="ARBA00029736"/>
    </source>
</evidence>
<keyword evidence="6" id="KW-0819">tRNA processing</keyword>
<dbReference type="AlphaFoldDB" id="A0A832UZA8"/>
<comment type="caution">
    <text evidence="11">The sequence shown here is derived from an EMBL/GenBank/DDBJ whole genome shotgun (WGS) entry which is preliminary data.</text>
</comment>
<dbReference type="Gene3D" id="3.30.300.110">
    <property type="entry name" value="Met-10+ protein-like domains"/>
    <property type="match status" value="1"/>
</dbReference>
<evidence type="ECO:0000313" key="12">
    <source>
        <dbReference type="Proteomes" id="UP000604391"/>
    </source>
</evidence>
<keyword evidence="5" id="KW-0949">S-adenosyl-L-methionine</keyword>
<evidence type="ECO:0000256" key="4">
    <source>
        <dbReference type="ARBA" id="ARBA00022679"/>
    </source>
</evidence>
<dbReference type="GO" id="GO:0052906">
    <property type="term" value="F:tRNA (guanine(37)-N1)-methyltransferase activity"/>
    <property type="evidence" value="ECO:0007669"/>
    <property type="project" value="UniProtKB-EC"/>
</dbReference>
<dbReference type="Pfam" id="PF25133">
    <property type="entry name" value="TYW2_N_2"/>
    <property type="match status" value="1"/>
</dbReference>
<keyword evidence="12" id="KW-1185">Reference proteome</keyword>
<dbReference type="CDD" id="cd02440">
    <property type="entry name" value="AdoMet_MTases"/>
    <property type="match status" value="1"/>
</dbReference>
<dbReference type="FunFam" id="3.30.300.110:FF:000001">
    <property type="entry name" value="tRNA (guanine(37)-N1)-methyltransferase"/>
    <property type="match status" value="1"/>
</dbReference>
<accession>A0A832UZA8</accession>
<sequence length="280" mass="31404">MDSKKVKRPKSLKEALKGKLTESEMKLLGRAFDYLGEIAIIEIPEELHHKEKLIGEALLKVHKALRAVFRKSGKVSGEHRTRSLKRIAGSGSAETTYKENACAYHFDAEAVFFTGRLSTERQRVSDLIGKKEKVLDMFAGVGPYTILIAKEHPETKLTAIDTNEAAINYLQKNAELNKVSSQIITLIGDASEVASELKQKFDRIIMNLPAGCSGHIPVAVKALKKKGIIHYYFFSSTTEEAKEEVERVFSDYNSKILKIKKVKPYSPRTFTFVADVELSR</sequence>
<dbReference type="Proteomes" id="UP000604391">
    <property type="component" value="Unassembled WGS sequence"/>
</dbReference>
<dbReference type="Pfam" id="PF02475">
    <property type="entry name" value="TRM5-TYW2_MTfase"/>
    <property type="match status" value="1"/>
</dbReference>
<evidence type="ECO:0000256" key="2">
    <source>
        <dbReference type="ARBA" id="ARBA00022490"/>
    </source>
</evidence>
<reference evidence="11 12" key="1">
    <citation type="journal article" name="Nat. Commun.">
        <title>Undinarchaeota illuminate DPANN phylogeny and the impact of gene transfer on archaeal evolution.</title>
        <authorList>
            <person name="Dombrowski N."/>
            <person name="Williams T.A."/>
            <person name="Sun J."/>
            <person name="Woodcroft B.J."/>
            <person name="Lee J.H."/>
            <person name="Minh B.Q."/>
            <person name="Rinke C."/>
            <person name="Spang A."/>
        </authorList>
    </citation>
    <scope>NUCLEOTIDE SEQUENCE [LARGE SCALE GENOMIC DNA]</scope>
    <source>
        <strain evidence="11">MAG_bin17</strain>
    </source>
</reference>
<dbReference type="PROSITE" id="PS51684">
    <property type="entry name" value="SAM_MT_TRM5_TYW2"/>
    <property type="match status" value="1"/>
</dbReference>
<dbReference type="GO" id="GO:0005737">
    <property type="term" value="C:cytoplasm"/>
    <property type="evidence" value="ECO:0007669"/>
    <property type="project" value="TreeGrafter"/>
</dbReference>
<feature type="domain" description="SAM-dependent methyltransferase TRM5/TYW2-type" evidence="10">
    <location>
        <begin position="32"/>
        <end position="280"/>
    </location>
</feature>
<gene>
    <name evidence="11" type="ORF">H1011_01375</name>
</gene>
<name>A0A832UZA8_9ARCH</name>
<evidence type="ECO:0000256" key="1">
    <source>
        <dbReference type="ARBA" id="ARBA00012807"/>
    </source>
</evidence>
<comment type="catalytic activity">
    <reaction evidence="9">
        <text>guanosine(37) in tRNA + S-adenosyl-L-methionine = N(1)-methylguanosine(37) in tRNA + S-adenosyl-L-homocysteine + H(+)</text>
        <dbReference type="Rhea" id="RHEA:36899"/>
        <dbReference type="Rhea" id="RHEA-COMP:10145"/>
        <dbReference type="Rhea" id="RHEA-COMP:10147"/>
        <dbReference type="ChEBI" id="CHEBI:15378"/>
        <dbReference type="ChEBI" id="CHEBI:57856"/>
        <dbReference type="ChEBI" id="CHEBI:59789"/>
        <dbReference type="ChEBI" id="CHEBI:73542"/>
        <dbReference type="ChEBI" id="CHEBI:74269"/>
        <dbReference type="EC" id="2.1.1.228"/>
    </reaction>
</comment>
<evidence type="ECO:0000256" key="5">
    <source>
        <dbReference type="ARBA" id="ARBA00022691"/>
    </source>
</evidence>
<evidence type="ECO:0000256" key="3">
    <source>
        <dbReference type="ARBA" id="ARBA00022603"/>
    </source>
</evidence>
<dbReference type="PANTHER" id="PTHR23245:SF36">
    <property type="entry name" value="TRNA (GUANINE(37)-N1)-METHYLTRANSFERASE"/>
    <property type="match status" value="1"/>
</dbReference>
<organism evidence="11 12">
    <name type="scientific">Candidatus Undinarchaeum marinum</name>
    <dbReference type="NCBI Taxonomy" id="2756141"/>
    <lineage>
        <taxon>Archaea</taxon>
        <taxon>Candidatus Undinarchaeota</taxon>
        <taxon>Candidatus Undinarchaeia</taxon>
        <taxon>Candidatus Undinarchaeales</taxon>
        <taxon>Candidatus Undinarchaeaceae</taxon>
        <taxon>Candidatus Undinarchaeum</taxon>
    </lineage>
</organism>
<dbReference type="InterPro" id="IPR056743">
    <property type="entry name" value="TRM5-TYW2-like_MTfase"/>
</dbReference>
<evidence type="ECO:0000256" key="9">
    <source>
        <dbReference type="ARBA" id="ARBA00047783"/>
    </source>
</evidence>
<evidence type="ECO:0000256" key="6">
    <source>
        <dbReference type="ARBA" id="ARBA00022694"/>
    </source>
</evidence>
<dbReference type="Gene3D" id="3.40.50.150">
    <property type="entry name" value="Vaccinia Virus protein VP39"/>
    <property type="match status" value="1"/>
</dbReference>
<dbReference type="EMBL" id="DVAD01000007">
    <property type="protein sequence ID" value="HIJ99457.1"/>
    <property type="molecule type" value="Genomic_DNA"/>
</dbReference>
<dbReference type="GO" id="GO:0002939">
    <property type="term" value="P:tRNA N1-guanine methylation"/>
    <property type="evidence" value="ECO:0007669"/>
    <property type="project" value="TreeGrafter"/>
</dbReference>
<keyword evidence="4" id="KW-0808">Transferase</keyword>
<evidence type="ECO:0000313" key="11">
    <source>
        <dbReference type="EMBL" id="HIJ99457.1"/>
    </source>
</evidence>
<evidence type="ECO:0000256" key="8">
    <source>
        <dbReference type="ARBA" id="ARBA00033392"/>
    </source>
</evidence>
<dbReference type="SUPFAM" id="SSF53335">
    <property type="entry name" value="S-adenosyl-L-methionine-dependent methyltransferases"/>
    <property type="match status" value="1"/>
</dbReference>
<dbReference type="InterPro" id="IPR029063">
    <property type="entry name" value="SAM-dependent_MTases_sf"/>
</dbReference>